<evidence type="ECO:0000313" key="1">
    <source>
        <dbReference type="EMBL" id="RHC41845.1"/>
    </source>
</evidence>
<dbReference type="RefSeq" id="WP_118389160.1">
    <property type="nucleotide sequence ID" value="NZ_QSHU01000001.1"/>
</dbReference>
<reference evidence="1 2" key="1">
    <citation type="submission" date="2018-08" db="EMBL/GenBank/DDBJ databases">
        <title>A genome reference for cultivated species of the human gut microbiota.</title>
        <authorList>
            <person name="Zou Y."/>
            <person name="Xue W."/>
            <person name="Luo G."/>
        </authorList>
    </citation>
    <scope>NUCLEOTIDE SEQUENCE [LARGE SCALE GENOMIC DNA]</scope>
    <source>
        <strain evidence="1 2">AM36-3AA</strain>
    </source>
</reference>
<accession>A0A414A7T9</accession>
<name>A0A414A7T9_9FIRM</name>
<comment type="caution">
    <text evidence="1">The sequence shown here is derived from an EMBL/GenBank/DDBJ whole genome shotgun (WGS) entry which is preliminary data.</text>
</comment>
<organism evidence="1 2">
    <name type="scientific">Agathobacter rectalis</name>
    <dbReference type="NCBI Taxonomy" id="39491"/>
    <lineage>
        <taxon>Bacteria</taxon>
        <taxon>Bacillati</taxon>
        <taxon>Bacillota</taxon>
        <taxon>Clostridia</taxon>
        <taxon>Lachnospirales</taxon>
        <taxon>Lachnospiraceae</taxon>
        <taxon>Agathobacter</taxon>
    </lineage>
</organism>
<gene>
    <name evidence="1" type="ORF">DW848_00485</name>
</gene>
<dbReference type="AlphaFoldDB" id="A0A414A7T9"/>
<sequence>MGRKYPNLKDRLYAAYNLIRYGKGKIRCMTCGKCGSIIIKSISEKPAEIEWIDEIHQVDQMWIDLVKCRKCGAVCKEIQMWNFEGDVYKVDPYIDADKTEN</sequence>
<protein>
    <submittedName>
        <fullName evidence="1">Uncharacterized protein</fullName>
    </submittedName>
</protein>
<evidence type="ECO:0000313" key="2">
    <source>
        <dbReference type="Proteomes" id="UP000286104"/>
    </source>
</evidence>
<dbReference type="EMBL" id="QSHU01000001">
    <property type="protein sequence ID" value="RHC41845.1"/>
    <property type="molecule type" value="Genomic_DNA"/>
</dbReference>
<proteinExistence type="predicted"/>
<dbReference type="Proteomes" id="UP000286104">
    <property type="component" value="Unassembled WGS sequence"/>
</dbReference>